<feature type="region of interest" description="Disordered" evidence="1">
    <location>
        <begin position="99"/>
        <end position="135"/>
    </location>
</feature>
<evidence type="ECO:0000313" key="3">
    <source>
        <dbReference type="EMBL" id="GAE89266.1"/>
    </source>
</evidence>
<dbReference type="STRING" id="1294263.JCM21531_2773"/>
<comment type="caution">
    <text evidence="3">The sequence shown here is derived from an EMBL/GenBank/DDBJ whole genome shotgun (WGS) entry which is preliminary data.</text>
</comment>
<accession>W4V7U7</accession>
<proteinExistence type="predicted"/>
<evidence type="ECO:0000256" key="1">
    <source>
        <dbReference type="SAM" id="MobiDB-lite"/>
    </source>
</evidence>
<feature type="domain" description="Copper amine oxidase-like N-terminal" evidence="2">
    <location>
        <begin position="60"/>
        <end position="99"/>
    </location>
</feature>
<dbReference type="InterPro" id="IPR012854">
    <property type="entry name" value="Cu_amine_oxidase-like_N"/>
</dbReference>
<keyword evidence="4" id="KW-1185">Reference proteome</keyword>
<dbReference type="RefSeq" id="WP_038289419.1">
    <property type="nucleotide sequence ID" value="NZ_BAVR01000033.1"/>
</dbReference>
<dbReference type="OrthoDB" id="337615at2"/>
<feature type="compositionally biased region" description="Low complexity" evidence="1">
    <location>
        <begin position="108"/>
        <end position="132"/>
    </location>
</feature>
<sequence>MKKMTRFSLIVVVLLVTSIIAAGTVWGYSALRKVDATANDNIKIYYNGELQAFTDTDGSKISPVIINGRTYLPLWAISELVGVDIEWDGNTQSIYLTSNAENPANTGTPKPQTSPTPNTNTSKPSNTTNKNKGTIDDPVKFGDTYYWSAREEYIDNYASADYSFTVLDVQPVTLDYIESLGFSLNSNASNFDYAMVTVKVTVSNAKVEYGEEFMNLPFYRRIWGTETPTGQYVIGGTDFGFEGSLSDKAEEAVLDSKGFIKMIKAGEVCEFSYTGKAIIPLTKNAENYLVVEKDASLDYEDSFLYFRLK</sequence>
<dbReference type="AlphaFoldDB" id="W4V7U7"/>
<dbReference type="Proteomes" id="UP000019109">
    <property type="component" value="Unassembled WGS sequence"/>
</dbReference>
<dbReference type="SUPFAM" id="SSF55383">
    <property type="entry name" value="Copper amine oxidase, domain N"/>
    <property type="match status" value="1"/>
</dbReference>
<gene>
    <name evidence="3" type="ORF">JCM21531_2773</name>
</gene>
<dbReference type="Pfam" id="PF07833">
    <property type="entry name" value="Cu_amine_oxidN1"/>
    <property type="match status" value="1"/>
</dbReference>
<organism evidence="3 4">
    <name type="scientific">Acetivibrio straminisolvens JCM 21531</name>
    <dbReference type="NCBI Taxonomy" id="1294263"/>
    <lineage>
        <taxon>Bacteria</taxon>
        <taxon>Bacillati</taxon>
        <taxon>Bacillota</taxon>
        <taxon>Clostridia</taxon>
        <taxon>Eubacteriales</taxon>
        <taxon>Oscillospiraceae</taxon>
        <taxon>Acetivibrio</taxon>
    </lineage>
</organism>
<evidence type="ECO:0000259" key="2">
    <source>
        <dbReference type="Pfam" id="PF07833"/>
    </source>
</evidence>
<protein>
    <recommendedName>
        <fullName evidence="2">Copper amine oxidase-like N-terminal domain-containing protein</fullName>
    </recommendedName>
</protein>
<dbReference type="EMBL" id="BAVR01000033">
    <property type="protein sequence ID" value="GAE89266.1"/>
    <property type="molecule type" value="Genomic_DNA"/>
</dbReference>
<reference evidence="3" key="1">
    <citation type="journal article" date="2014" name="Genome Announc.">
        <title>Draft Genome Sequence of Clostridium straminisolvens Strain JCM 21531T, Isolated from a Cellulose-Degrading Bacterial Community.</title>
        <authorList>
            <person name="Yuki M."/>
            <person name="Oshima K."/>
            <person name="Suda W."/>
            <person name="Sakamoto M."/>
            <person name="Kitamura K."/>
            <person name="Iida T."/>
            <person name="Hattori M."/>
            <person name="Ohkuma M."/>
        </authorList>
    </citation>
    <scope>NUCLEOTIDE SEQUENCE [LARGE SCALE GENOMIC DNA]</scope>
    <source>
        <strain evidence="3">JCM 21531</strain>
    </source>
</reference>
<evidence type="ECO:0000313" key="4">
    <source>
        <dbReference type="Proteomes" id="UP000019109"/>
    </source>
</evidence>
<dbReference type="InterPro" id="IPR036582">
    <property type="entry name" value="Mao_N_sf"/>
</dbReference>
<name>W4V7U7_9FIRM</name>